<feature type="transmembrane region" description="Helical" evidence="7">
    <location>
        <begin position="791"/>
        <end position="810"/>
    </location>
</feature>
<evidence type="ECO:0000256" key="4">
    <source>
        <dbReference type="ARBA" id="ARBA00022989"/>
    </source>
</evidence>
<dbReference type="PANTHER" id="PTHR43568:SF1">
    <property type="entry name" value="P PROTEIN"/>
    <property type="match status" value="1"/>
</dbReference>
<dbReference type="InterPro" id="IPR004680">
    <property type="entry name" value="Cit_transptr-like_dom"/>
</dbReference>
<evidence type="ECO:0000256" key="1">
    <source>
        <dbReference type="ARBA" id="ARBA00004141"/>
    </source>
</evidence>
<keyword evidence="5 7" id="KW-0472">Membrane</keyword>
<dbReference type="EMBL" id="JAGRRH010000009">
    <property type="protein sequence ID" value="KAG7364953.1"/>
    <property type="molecule type" value="Genomic_DNA"/>
</dbReference>
<evidence type="ECO:0000313" key="10">
    <source>
        <dbReference type="Proteomes" id="UP000693970"/>
    </source>
</evidence>
<feature type="compositionally biased region" description="Basic and acidic residues" evidence="6">
    <location>
        <begin position="378"/>
        <end position="387"/>
    </location>
</feature>
<sequence>MTKADPSDHDDRITDHNSVPRANALPPVDEAVAANADDVNQPKHHRLLLPSQDLLTFAPAGVAGSVTTSHRLFADPKSATPELMGPILRRKKVVSMPLGASGDFFFREEAAGAPTQEINAGHPNTVLQRHLEGRQHQRQLSHTGPGDRSNLKRDAIAPPESPKTNRSRQNSKQNSFGGFMNEVIRRKQVSLDLLGPNDFFLPPPPPIAETESLLPTTPERDGDHEDAEEAVVATLATAKLIRPLRFAPRLYPKQQGSGGHHGGGAGARLAAVEEAPAIDEETTEAFRRYSQANEALKLQISSLSNYINDVGLKSSSVSQCLDRIQETHSSMEPHERQLKIRLGSKSIGTRQTMSTITSESVPDGDNTSILNQANNTEENPRDQERDKKFDNECIDDGIIRATTRDKIKTVILFFLMLGLTVVFATWDTHLDEEIFIVGPVGKACISDCMGNETTLDFFNGHNHFEEGEVIHLLMHLDPNEIAHERKAYLTVEVIGIETQQVKATQVFGIPDDEERLHQEESIMVDFDHPDEPHVINVIGSEEGVSMTFTLSAQVQSHISSKSELVAALIMVAVYFFILIEVIHRTLVAVFGSMIALMFFFIMNKGETESIARLMLHLEWSTLALLFGMMLLVGELSNTGIFEWCAVRLLVASNGSFVRLIVLLCVLTAFASAFLDNVTTMLLVAPVTIDMCNILDVDPRPYLIGEVFLSNIGGTATLIGDPPNIIIGSSFSEIGFVDFVIHVLPCIFLFCVPVSLAMICWIYRHYLTTTKMRVLDIAKLKRTYPIYDQPRLMIAGTSTFFVIVMFFLHPVHHKDTAWIALLGAFITIAFTNPHDVQDALRNHVEWDTLLFFAGLFVLVEVCAAMGLLQLIGDGLASYIETQPAENQLSIAITLLIWVSAITSAFLDNIPYTATMIPIVQILSNNLPDTLPLETLAWALSFGACLGGNGTLLGASANIVTAGISTNKGFEISFLNFLYPGMLVMIATVAISNLYMLVRYVWAA</sequence>
<feature type="transmembrane region" description="Helical" evidence="7">
    <location>
        <begin position="622"/>
        <end position="644"/>
    </location>
</feature>
<gene>
    <name evidence="9" type="ORF">IV203_038156</name>
</gene>
<evidence type="ECO:0000256" key="5">
    <source>
        <dbReference type="ARBA" id="ARBA00023136"/>
    </source>
</evidence>
<dbReference type="GO" id="GO:0016020">
    <property type="term" value="C:membrane"/>
    <property type="evidence" value="ECO:0007669"/>
    <property type="project" value="UniProtKB-SubCell"/>
</dbReference>
<dbReference type="Pfam" id="PF03600">
    <property type="entry name" value="CitMHS"/>
    <property type="match status" value="1"/>
</dbReference>
<dbReference type="CDD" id="cd01116">
    <property type="entry name" value="P_permease"/>
    <property type="match status" value="1"/>
</dbReference>
<evidence type="ECO:0000256" key="6">
    <source>
        <dbReference type="SAM" id="MobiDB-lite"/>
    </source>
</evidence>
<reference evidence="9" key="2">
    <citation type="submission" date="2021-04" db="EMBL/GenBank/DDBJ databases">
        <authorList>
            <person name="Podell S."/>
        </authorList>
    </citation>
    <scope>NUCLEOTIDE SEQUENCE</scope>
    <source>
        <strain evidence="9">Hildebrandi</strain>
    </source>
</reference>
<dbReference type="OrthoDB" id="42906at2759"/>
<feature type="domain" description="Citrate transporter-like" evidence="8">
    <location>
        <begin position="574"/>
        <end position="941"/>
    </location>
</feature>
<name>A0A9K3LND2_9STRA</name>
<feature type="region of interest" description="Disordered" evidence="6">
    <location>
        <begin position="349"/>
        <end position="387"/>
    </location>
</feature>
<protein>
    <submittedName>
        <fullName evidence="9">Citrate transporter-domain containing protein</fullName>
    </submittedName>
</protein>
<dbReference type="GO" id="GO:0055085">
    <property type="term" value="P:transmembrane transport"/>
    <property type="evidence" value="ECO:0007669"/>
    <property type="project" value="InterPro"/>
</dbReference>
<dbReference type="PANTHER" id="PTHR43568">
    <property type="entry name" value="P PROTEIN"/>
    <property type="match status" value="1"/>
</dbReference>
<feature type="transmembrane region" description="Helical" evidence="7">
    <location>
        <begin position="738"/>
        <end position="762"/>
    </location>
</feature>
<feature type="compositionally biased region" description="Basic and acidic residues" evidence="6">
    <location>
        <begin position="1"/>
        <end position="15"/>
    </location>
</feature>
<evidence type="ECO:0000313" key="9">
    <source>
        <dbReference type="EMBL" id="KAG7364953.1"/>
    </source>
</evidence>
<evidence type="ECO:0000256" key="3">
    <source>
        <dbReference type="ARBA" id="ARBA00022692"/>
    </source>
</evidence>
<feature type="compositionally biased region" description="Polar residues" evidence="6">
    <location>
        <begin position="162"/>
        <end position="176"/>
    </location>
</feature>
<keyword evidence="3 7" id="KW-0812">Transmembrane</keyword>
<comment type="subcellular location">
    <subcellularLocation>
        <location evidence="1">Membrane</location>
        <topology evidence="1">Multi-pass membrane protein</topology>
    </subcellularLocation>
</comment>
<comment type="caution">
    <text evidence="9">The sequence shown here is derived from an EMBL/GenBank/DDBJ whole genome shotgun (WGS) entry which is preliminary data.</text>
</comment>
<evidence type="ECO:0000256" key="2">
    <source>
        <dbReference type="ARBA" id="ARBA00022448"/>
    </source>
</evidence>
<feature type="compositionally biased region" description="Polar residues" evidence="6">
    <location>
        <begin position="349"/>
        <end position="377"/>
    </location>
</feature>
<feature type="transmembrane region" description="Helical" evidence="7">
    <location>
        <begin position="887"/>
        <end position="905"/>
    </location>
</feature>
<organism evidence="9 10">
    <name type="scientific">Nitzschia inconspicua</name>
    <dbReference type="NCBI Taxonomy" id="303405"/>
    <lineage>
        <taxon>Eukaryota</taxon>
        <taxon>Sar</taxon>
        <taxon>Stramenopiles</taxon>
        <taxon>Ochrophyta</taxon>
        <taxon>Bacillariophyta</taxon>
        <taxon>Bacillariophyceae</taxon>
        <taxon>Bacillariophycidae</taxon>
        <taxon>Bacillariales</taxon>
        <taxon>Bacillariaceae</taxon>
        <taxon>Nitzschia</taxon>
    </lineage>
</organism>
<accession>A0A9K3LND2</accession>
<dbReference type="Proteomes" id="UP000693970">
    <property type="component" value="Unassembled WGS sequence"/>
</dbReference>
<keyword evidence="4 7" id="KW-1133">Transmembrane helix</keyword>
<feature type="region of interest" description="Disordered" evidence="6">
    <location>
        <begin position="133"/>
        <end position="179"/>
    </location>
</feature>
<reference evidence="9" key="1">
    <citation type="journal article" date="2021" name="Sci. Rep.">
        <title>Diploid genomic architecture of Nitzschia inconspicua, an elite biomass production diatom.</title>
        <authorList>
            <person name="Oliver A."/>
            <person name="Podell S."/>
            <person name="Pinowska A."/>
            <person name="Traller J.C."/>
            <person name="Smith S.R."/>
            <person name="McClure R."/>
            <person name="Beliaev A."/>
            <person name="Bohutskyi P."/>
            <person name="Hill E.A."/>
            <person name="Rabines A."/>
            <person name="Zheng H."/>
            <person name="Allen L.Z."/>
            <person name="Kuo A."/>
            <person name="Grigoriev I.V."/>
            <person name="Allen A.E."/>
            <person name="Hazlebeck D."/>
            <person name="Allen E.E."/>
        </authorList>
    </citation>
    <scope>NUCLEOTIDE SEQUENCE</scope>
    <source>
        <strain evidence="9">Hildebrandi</strain>
    </source>
</reference>
<dbReference type="InterPro" id="IPR051475">
    <property type="entry name" value="Diverse_Ion_Transporter"/>
</dbReference>
<dbReference type="AlphaFoldDB" id="A0A9K3LND2"/>
<keyword evidence="10" id="KW-1185">Reference proteome</keyword>
<keyword evidence="2" id="KW-0813">Transport</keyword>
<feature type="transmembrane region" description="Helical" evidence="7">
    <location>
        <begin position="586"/>
        <end position="602"/>
    </location>
</feature>
<feature type="transmembrane region" description="Helical" evidence="7">
    <location>
        <begin position="975"/>
        <end position="996"/>
    </location>
</feature>
<feature type="region of interest" description="Disordered" evidence="6">
    <location>
        <begin position="1"/>
        <end position="28"/>
    </location>
</feature>
<feature type="transmembrane region" description="Helical" evidence="7">
    <location>
        <begin position="847"/>
        <end position="867"/>
    </location>
</feature>
<evidence type="ECO:0000259" key="8">
    <source>
        <dbReference type="Pfam" id="PF03600"/>
    </source>
</evidence>
<proteinExistence type="predicted"/>
<feature type="transmembrane region" description="Helical" evidence="7">
    <location>
        <begin position="562"/>
        <end position="579"/>
    </location>
</feature>
<evidence type="ECO:0000256" key="7">
    <source>
        <dbReference type="SAM" id="Phobius"/>
    </source>
</evidence>
<feature type="transmembrane region" description="Helical" evidence="7">
    <location>
        <begin position="409"/>
        <end position="426"/>
    </location>
</feature>
<feature type="transmembrane region" description="Helical" evidence="7">
    <location>
        <begin position="816"/>
        <end position="835"/>
    </location>
</feature>
<feature type="transmembrane region" description="Helical" evidence="7">
    <location>
        <begin position="656"/>
        <end position="674"/>
    </location>
</feature>